<evidence type="ECO:0000256" key="1">
    <source>
        <dbReference type="ARBA" id="ARBA00004123"/>
    </source>
</evidence>
<keyword evidence="3 6" id="KW-0238">DNA-binding</keyword>
<dbReference type="SUPFAM" id="SSF46689">
    <property type="entry name" value="Homeodomain-like"/>
    <property type="match status" value="1"/>
</dbReference>
<dbReference type="Pfam" id="PF00046">
    <property type="entry name" value="Homeodomain"/>
    <property type="match status" value="1"/>
</dbReference>
<dbReference type="InterPro" id="IPR009057">
    <property type="entry name" value="Homeodomain-like_sf"/>
</dbReference>
<dbReference type="GO" id="GO:0000977">
    <property type="term" value="F:RNA polymerase II transcription regulatory region sequence-specific DNA binding"/>
    <property type="evidence" value="ECO:0007669"/>
    <property type="project" value="TreeGrafter"/>
</dbReference>
<protein>
    <submittedName>
        <fullName evidence="9">Homeobox domain-containing protein</fullName>
    </submittedName>
</protein>
<evidence type="ECO:0000256" key="2">
    <source>
        <dbReference type="ARBA" id="ARBA00010341"/>
    </source>
</evidence>
<dbReference type="PROSITE" id="PS00027">
    <property type="entry name" value="HOMEOBOX_1"/>
    <property type="match status" value="1"/>
</dbReference>
<name>A0AAD4RDM9_9BILA</name>
<evidence type="ECO:0000313" key="10">
    <source>
        <dbReference type="Proteomes" id="UP001201812"/>
    </source>
</evidence>
<dbReference type="InterPro" id="IPR001356">
    <property type="entry name" value="HD"/>
</dbReference>
<dbReference type="SMART" id="SM00389">
    <property type="entry name" value="HOX"/>
    <property type="match status" value="1"/>
</dbReference>
<evidence type="ECO:0000259" key="8">
    <source>
        <dbReference type="PROSITE" id="PS50071"/>
    </source>
</evidence>
<keyword evidence="4 6" id="KW-0371">Homeobox</keyword>
<organism evidence="9 10">
    <name type="scientific">Ditylenchus destructor</name>
    <dbReference type="NCBI Taxonomy" id="166010"/>
    <lineage>
        <taxon>Eukaryota</taxon>
        <taxon>Metazoa</taxon>
        <taxon>Ecdysozoa</taxon>
        <taxon>Nematoda</taxon>
        <taxon>Chromadorea</taxon>
        <taxon>Rhabditida</taxon>
        <taxon>Tylenchina</taxon>
        <taxon>Tylenchomorpha</taxon>
        <taxon>Sphaerularioidea</taxon>
        <taxon>Anguinidae</taxon>
        <taxon>Anguininae</taxon>
        <taxon>Ditylenchus</taxon>
    </lineage>
</organism>
<dbReference type="CDD" id="cd00086">
    <property type="entry name" value="homeodomain"/>
    <property type="match status" value="1"/>
</dbReference>
<dbReference type="InterPro" id="IPR017970">
    <property type="entry name" value="Homeobox_CS"/>
</dbReference>
<gene>
    <name evidence="9" type="ORF">DdX_01301</name>
</gene>
<dbReference type="InterPro" id="IPR047152">
    <property type="entry name" value="Caudal_homeobox"/>
</dbReference>
<reference evidence="9" key="1">
    <citation type="submission" date="2022-01" db="EMBL/GenBank/DDBJ databases">
        <title>Genome Sequence Resource for Two Populations of Ditylenchus destructor, the Migratory Endoparasitic Phytonematode.</title>
        <authorList>
            <person name="Zhang H."/>
            <person name="Lin R."/>
            <person name="Xie B."/>
        </authorList>
    </citation>
    <scope>NUCLEOTIDE SEQUENCE</scope>
    <source>
        <strain evidence="9">BazhouSP</strain>
    </source>
</reference>
<evidence type="ECO:0000313" key="9">
    <source>
        <dbReference type="EMBL" id="KAI1729082.1"/>
    </source>
</evidence>
<keyword evidence="10" id="KW-1185">Reference proteome</keyword>
<dbReference type="PANTHER" id="PTHR24332">
    <property type="entry name" value="HOMEOBOX PROTEIN CDX"/>
    <property type="match status" value="1"/>
</dbReference>
<evidence type="ECO:0000256" key="6">
    <source>
        <dbReference type="PROSITE-ProRule" id="PRU00108"/>
    </source>
</evidence>
<dbReference type="GO" id="GO:0000981">
    <property type="term" value="F:DNA-binding transcription factor activity, RNA polymerase II-specific"/>
    <property type="evidence" value="ECO:0007669"/>
    <property type="project" value="InterPro"/>
</dbReference>
<dbReference type="PROSITE" id="PS50071">
    <property type="entry name" value="HOMEOBOX_2"/>
    <property type="match status" value="1"/>
</dbReference>
<evidence type="ECO:0000256" key="7">
    <source>
        <dbReference type="RuleBase" id="RU000682"/>
    </source>
</evidence>
<comment type="similarity">
    <text evidence="2">Belongs to the Caudal homeobox family.</text>
</comment>
<evidence type="ECO:0000256" key="3">
    <source>
        <dbReference type="ARBA" id="ARBA00023125"/>
    </source>
</evidence>
<evidence type="ECO:0000256" key="4">
    <source>
        <dbReference type="ARBA" id="ARBA00023155"/>
    </source>
</evidence>
<dbReference type="GO" id="GO:0005634">
    <property type="term" value="C:nucleus"/>
    <property type="evidence" value="ECO:0007669"/>
    <property type="project" value="UniProtKB-SubCell"/>
</dbReference>
<accession>A0AAD4RDM9</accession>
<proteinExistence type="inferred from homology"/>
<feature type="DNA-binding region" description="Homeobox" evidence="6">
    <location>
        <begin position="282"/>
        <end position="341"/>
    </location>
</feature>
<dbReference type="EMBL" id="JAKKPZ010000001">
    <property type="protein sequence ID" value="KAI1729082.1"/>
    <property type="molecule type" value="Genomic_DNA"/>
</dbReference>
<evidence type="ECO:0000256" key="5">
    <source>
        <dbReference type="ARBA" id="ARBA00023242"/>
    </source>
</evidence>
<sequence length="348" mass="37923">MLAPNSAAADNSAIAFNPATNRYVNNGQSTGMMATAASQQFFDRFYGNSNTSAAMAAAAAAMASVYYPTPYYAPTSSASPVTGLDIKPEFVDSASNGTSNTNSTYKPTSPFEWTVDQKRYPSISGGTANNFIPQISSNSVSNTAIEANSTYYPAASLLDQSAPGPTTLLAPNCFGYGSNPYYAGSNRNLPSSNFQSSTEREIPPYIASSAYCSGTFPLQPNSTAQPDWKPLVMPTCKPDQMGGQSSSFASSFRTAARLSRASQSSVPYRTGPGTNNVRVRTSDKYRTVYSERQRLELEQEFRMNEFITADRKADLSTRLQLTERQIKIWFQNRRAKNRKTNTSRRLTG</sequence>
<comment type="caution">
    <text evidence="9">The sequence shown here is derived from an EMBL/GenBank/DDBJ whole genome shotgun (WGS) entry which is preliminary data.</text>
</comment>
<dbReference type="Gene3D" id="1.10.10.60">
    <property type="entry name" value="Homeodomain-like"/>
    <property type="match status" value="1"/>
</dbReference>
<dbReference type="AlphaFoldDB" id="A0AAD4RDM9"/>
<dbReference type="PANTHER" id="PTHR24332:SF9">
    <property type="entry name" value="HOMEOTIC PROTEIN CAUDAL"/>
    <property type="match status" value="1"/>
</dbReference>
<dbReference type="GO" id="GO:0009948">
    <property type="term" value="P:anterior/posterior axis specification"/>
    <property type="evidence" value="ECO:0007669"/>
    <property type="project" value="TreeGrafter"/>
</dbReference>
<comment type="subcellular location">
    <subcellularLocation>
        <location evidence="1 6 7">Nucleus</location>
    </subcellularLocation>
</comment>
<dbReference type="GO" id="GO:0030154">
    <property type="term" value="P:cell differentiation"/>
    <property type="evidence" value="ECO:0007669"/>
    <property type="project" value="TreeGrafter"/>
</dbReference>
<dbReference type="Proteomes" id="UP001201812">
    <property type="component" value="Unassembled WGS sequence"/>
</dbReference>
<dbReference type="GO" id="GO:0009887">
    <property type="term" value="P:animal organ morphogenesis"/>
    <property type="evidence" value="ECO:0007669"/>
    <property type="project" value="TreeGrafter"/>
</dbReference>
<feature type="domain" description="Homeobox" evidence="8">
    <location>
        <begin position="280"/>
        <end position="340"/>
    </location>
</feature>
<keyword evidence="5 6" id="KW-0539">Nucleus</keyword>